<protein>
    <recommendedName>
        <fullName evidence="7">Leucine-rich repeat-containing N-terminal plant-type domain-containing protein</fullName>
    </recommendedName>
</protein>
<keyword evidence="4" id="KW-0325">Glycoprotein</keyword>
<evidence type="ECO:0000256" key="4">
    <source>
        <dbReference type="ARBA" id="ARBA00023180"/>
    </source>
</evidence>
<dbReference type="EMBL" id="CM003533">
    <property type="protein sequence ID" value="RCV30715.1"/>
    <property type="molecule type" value="Genomic_DNA"/>
</dbReference>
<dbReference type="STRING" id="4555.A0A368RKH8"/>
<dbReference type="PANTHER" id="PTHR48060:SF21">
    <property type="entry name" value="L DOMAIN-LIKE PROTEIN"/>
    <property type="match status" value="1"/>
</dbReference>
<evidence type="ECO:0000256" key="5">
    <source>
        <dbReference type="SAM" id="SignalP"/>
    </source>
</evidence>
<keyword evidence="1" id="KW-0433">Leucine-rich repeat</keyword>
<evidence type="ECO:0000313" key="6">
    <source>
        <dbReference type="EMBL" id="RCV30715.1"/>
    </source>
</evidence>
<gene>
    <name evidence="6" type="ORF">SETIT_6G117500v2</name>
</gene>
<reference evidence="6" key="1">
    <citation type="journal article" date="2012" name="Nat. Biotechnol.">
        <title>Reference genome sequence of the model plant Setaria.</title>
        <authorList>
            <person name="Bennetzen J.L."/>
            <person name="Schmutz J."/>
            <person name="Wang H."/>
            <person name="Percifield R."/>
            <person name="Hawkins J."/>
            <person name="Pontaroli A.C."/>
            <person name="Estep M."/>
            <person name="Feng L."/>
            <person name="Vaughn J.N."/>
            <person name="Grimwood J."/>
            <person name="Jenkins J."/>
            <person name="Barry K."/>
            <person name="Lindquist E."/>
            <person name="Hellsten U."/>
            <person name="Deshpande S."/>
            <person name="Wang X."/>
            <person name="Wu X."/>
            <person name="Mitros T."/>
            <person name="Triplett J."/>
            <person name="Yang X."/>
            <person name="Ye C.Y."/>
            <person name="Mauro-Herrera M."/>
            <person name="Wang L."/>
            <person name="Li P."/>
            <person name="Sharma M."/>
            <person name="Sharma R."/>
            <person name="Ronald P.C."/>
            <person name="Panaud O."/>
            <person name="Kellogg E.A."/>
            <person name="Brutnell T.P."/>
            <person name="Doust A.N."/>
            <person name="Tuskan G.A."/>
            <person name="Rokhsar D."/>
            <person name="Devos K.M."/>
        </authorList>
    </citation>
    <scope>NUCLEOTIDE SEQUENCE [LARGE SCALE GENOMIC DNA]</scope>
    <source>
        <strain evidence="6">Yugu1</strain>
    </source>
</reference>
<keyword evidence="3" id="KW-0677">Repeat</keyword>
<feature type="chain" id="PRO_5017067319" description="Leucine-rich repeat-containing N-terminal plant-type domain-containing protein" evidence="5">
    <location>
        <begin position="23"/>
        <end position="280"/>
    </location>
</feature>
<evidence type="ECO:0008006" key="7">
    <source>
        <dbReference type="Google" id="ProtNLM"/>
    </source>
</evidence>
<dbReference type="Gene3D" id="3.80.10.10">
    <property type="entry name" value="Ribonuclease Inhibitor"/>
    <property type="match status" value="2"/>
</dbReference>
<evidence type="ECO:0000256" key="1">
    <source>
        <dbReference type="ARBA" id="ARBA00022614"/>
    </source>
</evidence>
<name>A0A368RKH8_SETIT</name>
<accession>A0A368RKH8</accession>
<feature type="signal peptide" evidence="5">
    <location>
        <begin position="1"/>
        <end position="22"/>
    </location>
</feature>
<proteinExistence type="predicted"/>
<dbReference type="InterPro" id="IPR001611">
    <property type="entry name" value="Leu-rich_rpt"/>
</dbReference>
<keyword evidence="2 5" id="KW-0732">Signal</keyword>
<evidence type="ECO:0000256" key="2">
    <source>
        <dbReference type="ARBA" id="ARBA00022729"/>
    </source>
</evidence>
<reference evidence="6" key="2">
    <citation type="submission" date="2015-07" db="EMBL/GenBank/DDBJ databases">
        <authorList>
            <person name="Noorani M."/>
        </authorList>
    </citation>
    <scope>NUCLEOTIDE SEQUENCE</scope>
    <source>
        <strain evidence="6">Yugu1</strain>
    </source>
</reference>
<dbReference type="FunFam" id="3.80.10.10:FF:000041">
    <property type="entry name" value="LRR receptor-like serine/threonine-protein kinase ERECTA"/>
    <property type="match status" value="1"/>
</dbReference>
<dbReference type="InterPro" id="IPR032675">
    <property type="entry name" value="LRR_dom_sf"/>
</dbReference>
<dbReference type="InterPro" id="IPR053211">
    <property type="entry name" value="DNA_repair-toleration"/>
</dbReference>
<organism evidence="6">
    <name type="scientific">Setaria italica</name>
    <name type="common">Foxtail millet</name>
    <name type="synonym">Panicum italicum</name>
    <dbReference type="NCBI Taxonomy" id="4555"/>
    <lineage>
        <taxon>Eukaryota</taxon>
        <taxon>Viridiplantae</taxon>
        <taxon>Streptophyta</taxon>
        <taxon>Embryophyta</taxon>
        <taxon>Tracheophyta</taxon>
        <taxon>Spermatophyta</taxon>
        <taxon>Magnoliopsida</taxon>
        <taxon>Liliopsida</taxon>
        <taxon>Poales</taxon>
        <taxon>Poaceae</taxon>
        <taxon>PACMAD clade</taxon>
        <taxon>Panicoideae</taxon>
        <taxon>Panicodae</taxon>
        <taxon>Paniceae</taxon>
        <taxon>Cenchrinae</taxon>
        <taxon>Setaria</taxon>
    </lineage>
</organism>
<sequence length="280" mass="29759">MALTFPYRYIIVSLIMLSTVLAAAMASIGLSKSNGGEDKDLAVMLAFKAELSDPLGIIHGNWTTGTSFCNRIGISQRVMALELPGVPLHGSLTPYLGNLSFLSVLNLTNTNLTGSIPDELGRLSRLKLLDLGNNGLSGVIPATTGNLSRLQVLDWSHSSTTWAVAKAFIFASLHQSLTGSIPASFGNISGLQYLMLDGNQLAGLVPAITFGNMEALVVLDISANSLYGNLSFLAGLTKSRNLTTINFYSNNFTGSILGYVGNLSNQLQQINAYQNKIDGP</sequence>
<dbReference type="SUPFAM" id="SSF52058">
    <property type="entry name" value="L domain-like"/>
    <property type="match status" value="1"/>
</dbReference>
<evidence type="ECO:0000256" key="3">
    <source>
        <dbReference type="ARBA" id="ARBA00022737"/>
    </source>
</evidence>
<dbReference type="AlphaFoldDB" id="A0A368RKH8"/>
<dbReference type="Pfam" id="PF00560">
    <property type="entry name" value="LRR_1"/>
    <property type="match status" value="3"/>
</dbReference>
<dbReference type="OrthoDB" id="686990at2759"/>
<dbReference type="PANTHER" id="PTHR48060">
    <property type="entry name" value="DNA DAMAGE-REPAIR/TOLERATION PROTEIN DRT100"/>
    <property type="match status" value="1"/>
</dbReference>